<gene>
    <name evidence="7" type="ORF">CAAN4_C02542</name>
</gene>
<feature type="compositionally biased region" description="Polar residues" evidence="5">
    <location>
        <begin position="301"/>
        <end position="313"/>
    </location>
</feature>
<keyword evidence="2" id="KW-0238">DNA-binding</keyword>
<dbReference type="SMART" id="SM00066">
    <property type="entry name" value="GAL4"/>
    <property type="match status" value="1"/>
</dbReference>
<evidence type="ECO:0000256" key="1">
    <source>
        <dbReference type="ARBA" id="ARBA00023015"/>
    </source>
</evidence>
<feature type="compositionally biased region" description="Low complexity" evidence="5">
    <location>
        <begin position="376"/>
        <end position="409"/>
    </location>
</feature>
<feature type="compositionally biased region" description="Low complexity" evidence="5">
    <location>
        <begin position="164"/>
        <end position="242"/>
    </location>
</feature>
<proteinExistence type="predicted"/>
<dbReference type="CDD" id="cd12148">
    <property type="entry name" value="fungal_TF_MHR"/>
    <property type="match status" value="1"/>
</dbReference>
<keyword evidence="4" id="KW-0539">Nucleus</keyword>
<feature type="region of interest" description="Disordered" evidence="5">
    <location>
        <begin position="591"/>
        <end position="635"/>
    </location>
</feature>
<dbReference type="InterPro" id="IPR036864">
    <property type="entry name" value="Zn2-C6_fun-type_DNA-bd_sf"/>
</dbReference>
<dbReference type="InterPro" id="IPR001138">
    <property type="entry name" value="Zn2Cys6_DnaBD"/>
</dbReference>
<keyword evidence="3" id="KW-0804">Transcription</keyword>
<feature type="compositionally biased region" description="Low complexity" evidence="5">
    <location>
        <begin position="266"/>
        <end position="289"/>
    </location>
</feature>
<evidence type="ECO:0000313" key="7">
    <source>
        <dbReference type="EMBL" id="CAK7899394.1"/>
    </source>
</evidence>
<reference evidence="7 8" key="1">
    <citation type="submission" date="2024-01" db="EMBL/GenBank/DDBJ databases">
        <authorList>
            <consortium name="Genoscope - CEA"/>
            <person name="William W."/>
        </authorList>
    </citation>
    <scope>NUCLEOTIDE SEQUENCE [LARGE SCALE GENOMIC DNA]</scope>
    <source>
        <strain evidence="7 8">29B2s-10</strain>
    </source>
</reference>
<dbReference type="Pfam" id="PF00172">
    <property type="entry name" value="Zn_clus"/>
    <property type="match status" value="1"/>
</dbReference>
<keyword evidence="8" id="KW-1185">Reference proteome</keyword>
<evidence type="ECO:0000256" key="3">
    <source>
        <dbReference type="ARBA" id="ARBA00023163"/>
    </source>
</evidence>
<feature type="region of interest" description="Disordered" evidence="5">
    <location>
        <begin position="163"/>
        <end position="254"/>
    </location>
</feature>
<dbReference type="Gene3D" id="4.10.240.10">
    <property type="entry name" value="Zn(2)-C6 fungal-type DNA-binding domain"/>
    <property type="match status" value="1"/>
</dbReference>
<dbReference type="PROSITE" id="PS50048">
    <property type="entry name" value="ZN2_CY6_FUNGAL_2"/>
    <property type="match status" value="1"/>
</dbReference>
<protein>
    <recommendedName>
        <fullName evidence="6">Zn(2)-C6 fungal-type domain-containing protein</fullName>
    </recommendedName>
</protein>
<evidence type="ECO:0000256" key="4">
    <source>
        <dbReference type="ARBA" id="ARBA00023242"/>
    </source>
</evidence>
<accession>A0ABP0E8J9</accession>
<dbReference type="PROSITE" id="PS00463">
    <property type="entry name" value="ZN2_CY6_FUNGAL_1"/>
    <property type="match status" value="1"/>
</dbReference>
<keyword evidence="1" id="KW-0805">Transcription regulation</keyword>
<feature type="region of interest" description="Disordered" evidence="5">
    <location>
        <begin position="266"/>
        <end position="471"/>
    </location>
</feature>
<evidence type="ECO:0000259" key="6">
    <source>
        <dbReference type="PROSITE" id="PS50048"/>
    </source>
</evidence>
<organism evidence="7 8">
    <name type="scientific">[Candida] anglica</name>
    <dbReference type="NCBI Taxonomy" id="148631"/>
    <lineage>
        <taxon>Eukaryota</taxon>
        <taxon>Fungi</taxon>
        <taxon>Dikarya</taxon>
        <taxon>Ascomycota</taxon>
        <taxon>Saccharomycotina</taxon>
        <taxon>Pichiomycetes</taxon>
        <taxon>Debaryomycetaceae</taxon>
        <taxon>Kurtzmaniella</taxon>
    </lineage>
</organism>
<feature type="domain" description="Zn(2)-C6 fungal-type" evidence="6">
    <location>
        <begin position="19"/>
        <end position="51"/>
    </location>
</feature>
<dbReference type="EMBL" id="OZ004255">
    <property type="protein sequence ID" value="CAK7899394.1"/>
    <property type="molecule type" value="Genomic_DNA"/>
</dbReference>
<evidence type="ECO:0000313" key="8">
    <source>
        <dbReference type="Proteomes" id="UP001497600"/>
    </source>
</evidence>
<evidence type="ECO:0000256" key="2">
    <source>
        <dbReference type="ARBA" id="ARBA00023125"/>
    </source>
</evidence>
<dbReference type="SUPFAM" id="SSF57701">
    <property type="entry name" value="Zn2/Cys6 DNA-binding domain"/>
    <property type="match status" value="1"/>
</dbReference>
<name>A0ABP0E8J9_9ASCO</name>
<sequence>MADPHNRSDHVKRHRTPSSCSVCRKRKSKCDRVRPVCGSCKKKSIAHLCFYEAENGGTGNGLNDGTLVNEFVLAPDIPFVDPNIQHQAPIHHQFQHVPNSNQANITRQQLPRGGINQHGGVTQMAFAPTNQSLYVYAPPNGTVSATGVDSTSQNHVHVRSLPPQSLQQTSGQIQLSSSQQESQFQRVQQQAQQQFQPQFQPQYSASSHHQYSQPHQSPQAQHSHAHPNQTQTQTQAQLQPSNQPQPVPPVPPIQQLHSHALPLTHQSQPHFQHQQNQQLQSQPATQLKQSPTQKPRKVKDSQLNELSSKGTQSHSHKQHIKQRSVTGPSPSVGDGQTKRTKMQHHAKVKNGSRSQQKSVETDIVIDSNSAHTGGVTIPSSTSSIAGSGSIGSGTPESTPGSSGSRSGASVTNATGASISSSSSSSSHHRGPQPLPLPASNYNTSTSAPALQRPVLPNTFTPPQNKMLPLTGNADKDHHVQLAPLERDSPVFPSLNNLPRTAHGQSLISIVIGPNSTLKVNPHDTMDVFSHGSYSMVIDGPNWQQHGSLSYTALTKSDPFIKFLRSYAVNLFKSGELSKYFLTEYSKKRKASVDNTGSSKRKHSPLDDNPDKTLDHGTGTNGYPHVKKENTDEDEDDDIGIEDSLIVSKISLSKEALAKKDAEAKIKVTIPETFLGIKSLNKSQKSQEEFYNDVIIKSVLLVLPSQKNLFILFYRYFKYVHAFIPIIDENSFIKDLNKLFPERFPRFIQEKYTEISISHSHDLNTLALLLLTVRLGYMSMLHNNEGNNSI</sequence>
<feature type="compositionally biased region" description="Polar residues" evidence="5">
    <location>
        <begin position="439"/>
        <end position="448"/>
    </location>
</feature>
<dbReference type="InterPro" id="IPR050675">
    <property type="entry name" value="OAF3"/>
</dbReference>
<dbReference type="Proteomes" id="UP001497600">
    <property type="component" value="Chromosome C"/>
</dbReference>
<feature type="compositionally biased region" description="Basic and acidic residues" evidence="5">
    <location>
        <begin position="603"/>
        <end position="614"/>
    </location>
</feature>
<feature type="compositionally biased region" description="Basic residues" evidence="5">
    <location>
        <begin position="338"/>
        <end position="350"/>
    </location>
</feature>
<dbReference type="PANTHER" id="PTHR31069:SF12">
    <property type="entry name" value="TRANSCRIPTION FACTOR DOMAIN-CONTAINING PROTEIN"/>
    <property type="match status" value="1"/>
</dbReference>
<dbReference type="CDD" id="cd00067">
    <property type="entry name" value="GAL4"/>
    <property type="match status" value="1"/>
</dbReference>
<dbReference type="PANTHER" id="PTHR31069">
    <property type="entry name" value="OLEATE-ACTIVATED TRANSCRIPTION FACTOR 1-RELATED"/>
    <property type="match status" value="1"/>
</dbReference>
<evidence type="ECO:0000256" key="5">
    <source>
        <dbReference type="SAM" id="MobiDB-lite"/>
    </source>
</evidence>
<feature type="compositionally biased region" description="Pro residues" evidence="5">
    <location>
        <begin position="243"/>
        <end position="252"/>
    </location>
</feature>